<organism evidence="1 2">
    <name type="scientific">Physcomitrium patens</name>
    <name type="common">Spreading-leaved earth moss</name>
    <name type="synonym">Physcomitrella patens</name>
    <dbReference type="NCBI Taxonomy" id="3218"/>
    <lineage>
        <taxon>Eukaryota</taxon>
        <taxon>Viridiplantae</taxon>
        <taxon>Streptophyta</taxon>
        <taxon>Embryophyta</taxon>
        <taxon>Bryophyta</taxon>
        <taxon>Bryophytina</taxon>
        <taxon>Bryopsida</taxon>
        <taxon>Funariidae</taxon>
        <taxon>Funariales</taxon>
        <taxon>Funariaceae</taxon>
        <taxon>Physcomitrium</taxon>
    </lineage>
</organism>
<reference evidence="1 2" key="1">
    <citation type="journal article" date="2008" name="Science">
        <title>The Physcomitrella genome reveals evolutionary insights into the conquest of land by plants.</title>
        <authorList>
            <person name="Rensing S."/>
            <person name="Lang D."/>
            <person name="Zimmer A."/>
            <person name="Terry A."/>
            <person name="Salamov A."/>
            <person name="Shapiro H."/>
            <person name="Nishiyama T."/>
            <person name="Perroud P.-F."/>
            <person name="Lindquist E."/>
            <person name="Kamisugi Y."/>
            <person name="Tanahashi T."/>
            <person name="Sakakibara K."/>
            <person name="Fujita T."/>
            <person name="Oishi K."/>
            <person name="Shin-I T."/>
            <person name="Kuroki Y."/>
            <person name="Toyoda A."/>
            <person name="Suzuki Y."/>
            <person name="Hashimoto A."/>
            <person name="Yamaguchi K."/>
            <person name="Sugano A."/>
            <person name="Kohara Y."/>
            <person name="Fujiyama A."/>
            <person name="Anterola A."/>
            <person name="Aoki S."/>
            <person name="Ashton N."/>
            <person name="Barbazuk W.B."/>
            <person name="Barker E."/>
            <person name="Bennetzen J."/>
            <person name="Bezanilla M."/>
            <person name="Blankenship R."/>
            <person name="Cho S.H."/>
            <person name="Dutcher S."/>
            <person name="Estelle M."/>
            <person name="Fawcett J.A."/>
            <person name="Gundlach H."/>
            <person name="Hanada K."/>
            <person name="Heyl A."/>
            <person name="Hicks K.A."/>
            <person name="Hugh J."/>
            <person name="Lohr M."/>
            <person name="Mayer K."/>
            <person name="Melkozernov A."/>
            <person name="Murata T."/>
            <person name="Nelson D."/>
            <person name="Pils B."/>
            <person name="Prigge M."/>
            <person name="Reiss B."/>
            <person name="Renner T."/>
            <person name="Rombauts S."/>
            <person name="Rushton P."/>
            <person name="Sanderfoot A."/>
            <person name="Schween G."/>
            <person name="Shiu S.-H."/>
            <person name="Stueber K."/>
            <person name="Theodoulou F.L."/>
            <person name="Tu H."/>
            <person name="Van de Peer Y."/>
            <person name="Verrier P.J."/>
            <person name="Waters E."/>
            <person name="Wood A."/>
            <person name="Yang L."/>
            <person name="Cove D."/>
            <person name="Cuming A."/>
            <person name="Hasebe M."/>
            <person name="Lucas S."/>
            <person name="Mishler D.B."/>
            <person name="Reski R."/>
            <person name="Grigoriev I."/>
            <person name="Quatrano R.S."/>
            <person name="Boore J.L."/>
        </authorList>
    </citation>
    <scope>NUCLEOTIDE SEQUENCE [LARGE SCALE GENOMIC DNA]</scope>
    <source>
        <strain evidence="1 2">cv. Gransden 2004</strain>
    </source>
</reference>
<dbReference type="Proteomes" id="UP000006727">
    <property type="component" value="Chromosome 2"/>
</dbReference>
<protein>
    <recommendedName>
        <fullName evidence="3">Reverse transcriptase Ty1/copia-type domain-containing protein</fullName>
    </recommendedName>
</protein>
<reference evidence="1" key="3">
    <citation type="submission" date="2020-12" db="UniProtKB">
        <authorList>
            <consortium name="EnsemblPlants"/>
        </authorList>
    </citation>
    <scope>IDENTIFICATION</scope>
</reference>
<evidence type="ECO:0000313" key="2">
    <source>
        <dbReference type="Proteomes" id="UP000006727"/>
    </source>
</evidence>
<reference evidence="1 2" key="2">
    <citation type="journal article" date="2018" name="Plant J.">
        <title>The Physcomitrella patens chromosome-scale assembly reveals moss genome structure and evolution.</title>
        <authorList>
            <person name="Lang D."/>
            <person name="Ullrich K.K."/>
            <person name="Murat F."/>
            <person name="Fuchs J."/>
            <person name="Jenkins J."/>
            <person name="Haas F.B."/>
            <person name="Piednoel M."/>
            <person name="Gundlach H."/>
            <person name="Van Bel M."/>
            <person name="Meyberg R."/>
            <person name="Vives C."/>
            <person name="Morata J."/>
            <person name="Symeonidi A."/>
            <person name="Hiss M."/>
            <person name="Muchero W."/>
            <person name="Kamisugi Y."/>
            <person name="Saleh O."/>
            <person name="Blanc G."/>
            <person name="Decker E.L."/>
            <person name="van Gessel N."/>
            <person name="Grimwood J."/>
            <person name="Hayes R.D."/>
            <person name="Graham S.W."/>
            <person name="Gunter L.E."/>
            <person name="McDaniel S.F."/>
            <person name="Hoernstein S.N.W."/>
            <person name="Larsson A."/>
            <person name="Li F.W."/>
            <person name="Perroud P.F."/>
            <person name="Phillips J."/>
            <person name="Ranjan P."/>
            <person name="Rokshar D.S."/>
            <person name="Rothfels C.J."/>
            <person name="Schneider L."/>
            <person name="Shu S."/>
            <person name="Stevenson D.W."/>
            <person name="Thummler F."/>
            <person name="Tillich M."/>
            <person name="Villarreal Aguilar J.C."/>
            <person name="Widiez T."/>
            <person name="Wong G.K."/>
            <person name="Wymore A."/>
            <person name="Zhang Y."/>
            <person name="Zimmer A.D."/>
            <person name="Quatrano R.S."/>
            <person name="Mayer K.F.X."/>
            <person name="Goodstein D."/>
            <person name="Casacuberta J.M."/>
            <person name="Vandepoele K."/>
            <person name="Reski R."/>
            <person name="Cuming A.C."/>
            <person name="Tuskan G.A."/>
            <person name="Maumus F."/>
            <person name="Salse J."/>
            <person name="Schmutz J."/>
            <person name="Rensing S.A."/>
        </authorList>
    </citation>
    <scope>NUCLEOTIDE SEQUENCE [LARGE SCALE GENOMIC DNA]</scope>
    <source>
        <strain evidence="1 2">cv. Gransden 2004</strain>
    </source>
</reference>
<dbReference type="EnsemblPlants" id="Pp3c2_33830V3.1">
    <property type="protein sequence ID" value="Pp3c2_33830V3.1"/>
    <property type="gene ID" value="Pp3c2_33830"/>
</dbReference>
<dbReference type="PANTHER" id="PTHR11439:SF483">
    <property type="entry name" value="PEPTIDE SYNTHASE GLIP-LIKE, PUTATIVE (AFU_ORTHOLOGUE AFUA_3G12920)-RELATED"/>
    <property type="match status" value="1"/>
</dbReference>
<dbReference type="AlphaFoldDB" id="A0A7I4DAU2"/>
<dbReference type="CDD" id="cd09272">
    <property type="entry name" value="RNase_HI_RT_Ty1"/>
    <property type="match status" value="1"/>
</dbReference>
<dbReference type="EMBL" id="ABEU02000002">
    <property type="status" value="NOT_ANNOTATED_CDS"/>
    <property type="molecule type" value="Genomic_DNA"/>
</dbReference>
<dbReference type="Gramene" id="Pp3c2_33830V3.1">
    <property type="protein sequence ID" value="Pp3c2_33830V3.1"/>
    <property type="gene ID" value="Pp3c2_33830"/>
</dbReference>
<name>A0A7I4DAU2_PHYPA</name>
<dbReference type="InParanoid" id="A0A7I4DAU2"/>
<accession>A0A7I4DAU2</accession>
<evidence type="ECO:0000313" key="1">
    <source>
        <dbReference type="EnsemblPlants" id="Pp3c2_33830V3.1"/>
    </source>
</evidence>
<dbReference type="PANTHER" id="PTHR11439">
    <property type="entry name" value="GAG-POL-RELATED RETROTRANSPOSON"/>
    <property type="match status" value="1"/>
</dbReference>
<sequence length="311" mass="35809">MKIQLKEAQERQKTKADAYCKEQPQYNMGDKVWLFCRNIKTIRLCNKLDYLLRYLKETSNYNIHFPSTSTTILVIYINADYNQCLDIKRPISKILHELGDAPINWSTLIKAAKDVIHLQQVLQKHICDMESTYIFSDNQSCIKLVDNPILHAQTKHIEIQDHFRYNIEGSCGTESFPKLETTGADLDQTVPDHITAHTSCEAHSSCILQFLALLANKLKAQVTVVLQLKTSRNTTCQIAKLEQYVLEQNVISKHYRKAFIVLRCLRRLTLIDVWHRLTFKAGQVQLARSATAGLYKTRRSHDHLPSVKDAV</sequence>
<proteinExistence type="predicted"/>
<keyword evidence="2" id="KW-1185">Reference proteome</keyword>
<evidence type="ECO:0008006" key="3">
    <source>
        <dbReference type="Google" id="ProtNLM"/>
    </source>
</evidence>